<reference evidence="1 2" key="1">
    <citation type="journal article" date="2009" name="Int. J. Syst. Evol. Microbiol.">
        <title>Transfer of Teichococcus ludipueritiae and Muricoccus roseus to the genus Roseomonas, as Roseomonas ludipueritiae comb. nov. and Roseomonas rosea comb. nov., respectively, and emended description of the genus Roseomonas.</title>
        <authorList>
            <person name="Sanchez-Porro C."/>
            <person name="Gallego V."/>
            <person name="Busse H.J."/>
            <person name="Kampfer P."/>
            <person name="Ventosa A."/>
        </authorList>
    </citation>
    <scope>NUCLEOTIDE SEQUENCE [LARGE SCALE GENOMIC DNA]</scope>
    <source>
        <strain evidence="1 2">DSM 14915</strain>
    </source>
</reference>
<keyword evidence="1" id="KW-0808">Transferase</keyword>
<gene>
    <name evidence="1" type="ORF">IBL25_22830</name>
</gene>
<organism evidence="1 2">
    <name type="scientific">Pseudoroseomonas ludipueritiae</name>
    <dbReference type="NCBI Taxonomy" id="198093"/>
    <lineage>
        <taxon>Bacteria</taxon>
        <taxon>Pseudomonadati</taxon>
        <taxon>Pseudomonadota</taxon>
        <taxon>Alphaproteobacteria</taxon>
        <taxon>Acetobacterales</taxon>
        <taxon>Acetobacteraceae</taxon>
        <taxon>Pseudoroseomonas</taxon>
    </lineage>
</organism>
<keyword evidence="2" id="KW-1185">Reference proteome</keyword>
<dbReference type="Proteomes" id="UP000603940">
    <property type="component" value="Unassembled WGS sequence"/>
</dbReference>
<evidence type="ECO:0000313" key="1">
    <source>
        <dbReference type="EMBL" id="MBC9179784.1"/>
    </source>
</evidence>
<proteinExistence type="predicted"/>
<dbReference type="RefSeq" id="WP_187780791.1">
    <property type="nucleotide sequence ID" value="NZ_JACTUZ010000182.1"/>
</dbReference>
<name>A0ABR7RD55_9PROT</name>
<protein>
    <submittedName>
        <fullName evidence="1">Polysaccharide pyruvyl transferase family protein</fullName>
    </submittedName>
</protein>
<dbReference type="EMBL" id="JACTUZ010000182">
    <property type="protein sequence ID" value="MBC9179784.1"/>
    <property type="molecule type" value="Genomic_DNA"/>
</dbReference>
<dbReference type="GO" id="GO:0016740">
    <property type="term" value="F:transferase activity"/>
    <property type="evidence" value="ECO:0007669"/>
    <property type="project" value="UniProtKB-KW"/>
</dbReference>
<sequence>MSTLKVTYLTLPHQSENMLLNVGDRVIYMGVRNIMRCALGPHEEEVRFMSDNEPFPTDTDVLVVCGTPQILHGGKTTRNVDRILEAASSDIPVKINIGSGSFYFDAFKGNRNELDASFSERVSRSPIGEHYARYSNFDLVTCRDFGAVAALRAVGVDVVPLPCPGFFSALFQSRPLFKRPQQIVSVLNGTASFWNRVAGDVHDFYRRLWEADESRIFLAHDEQDCTMLADLDIPYVTFGDADELISYLAASDRLLSLRVHGALPAWTLGLDVTLLGIDRRALLGDDFGARFRVIPLRTEDDFRKAEAAPVLPGPQQNDGERRRWLQHHLDLYVRNIRQIVSHKMGQSLPEGVPLHANGMPEPYVPAITVSSGQYFKNFFYNSYSDFSIHPGTLRSAHHHEVVGNRKFVVTQSAPGSTLAFGPYILVPKGNWLLTGKARLEVAEGVAQDALKNHHLIVRVTKGVPGRMLAREVFDLSNIAEAQEYALSLHFENDSDTGVLETVFSANEALPEGMRLVIEDMRLTMQLSVPA</sequence>
<evidence type="ECO:0000313" key="2">
    <source>
        <dbReference type="Proteomes" id="UP000603940"/>
    </source>
</evidence>
<accession>A0ABR7RD55</accession>
<comment type="caution">
    <text evidence="1">The sequence shown here is derived from an EMBL/GenBank/DDBJ whole genome shotgun (WGS) entry which is preliminary data.</text>
</comment>